<dbReference type="Gene3D" id="1.10.150.240">
    <property type="entry name" value="Putative phosphatase, domain 2"/>
    <property type="match status" value="1"/>
</dbReference>
<reference evidence="1 2" key="1">
    <citation type="journal article" date="2014" name="Int. J. Syst. Evol. Microbiol.">
        <title>Description of Galbitalea soli gen. nov., sp. nov., and Frondihabitans sucicola sp. nov.</title>
        <authorList>
            <person name="Kim S.J."/>
            <person name="Lim J.M."/>
            <person name="Ahn J.H."/>
            <person name="Weon H.Y."/>
            <person name="Hamada M."/>
            <person name="Suzuki K."/>
            <person name="Ahn T.Y."/>
            <person name="Kwon S.W."/>
        </authorList>
    </citation>
    <scope>NUCLEOTIDE SEQUENCE [LARGE SCALE GENOMIC DNA]</scope>
    <source>
        <strain evidence="1 2">NBRC 108727</strain>
    </source>
</reference>
<sequence>MDGTLVDSSAVVEQVWGEFAAEFGLRVADILAVSHGRQAVDTIREFLPEGADARAIAAGMVAKEEQRLAGIVEIPGGVDFVRSLPQDRVGLVTSAPRGLALLRMRAAGFDTPAVRVFAEDIERGKPAPDAYLLGAERLGIDPAELLVFEDAPAGIASGLAAGAQVVVVGRAAGEHAHGLPGIPDYRGLEATFTADGRIELRLE</sequence>
<dbReference type="InterPro" id="IPR006439">
    <property type="entry name" value="HAD-SF_hydro_IA"/>
</dbReference>
<keyword evidence="2" id="KW-1185">Reference proteome</keyword>
<dbReference type="EMBL" id="JAAGWZ010000001">
    <property type="protein sequence ID" value="NEM90707.1"/>
    <property type="molecule type" value="Genomic_DNA"/>
</dbReference>
<dbReference type="InterPro" id="IPR023214">
    <property type="entry name" value="HAD_sf"/>
</dbReference>
<evidence type="ECO:0000313" key="2">
    <source>
        <dbReference type="Proteomes" id="UP000479756"/>
    </source>
</evidence>
<dbReference type="PANTHER" id="PTHR43481">
    <property type="entry name" value="FRUCTOSE-1-PHOSPHATE PHOSPHATASE"/>
    <property type="match status" value="1"/>
</dbReference>
<keyword evidence="1" id="KW-0378">Hydrolase</keyword>
<dbReference type="NCBIfam" id="TIGR01509">
    <property type="entry name" value="HAD-SF-IA-v3"/>
    <property type="match status" value="1"/>
</dbReference>
<protein>
    <submittedName>
        <fullName evidence="1">HAD-IA family hydrolase</fullName>
    </submittedName>
</protein>
<name>A0A7C9PMC4_9MICO</name>
<dbReference type="InterPro" id="IPR036412">
    <property type="entry name" value="HAD-like_sf"/>
</dbReference>
<dbReference type="GO" id="GO:0050308">
    <property type="term" value="F:sugar-phosphatase activity"/>
    <property type="evidence" value="ECO:0007669"/>
    <property type="project" value="TreeGrafter"/>
</dbReference>
<comment type="caution">
    <text evidence="1">The sequence shown here is derived from an EMBL/GenBank/DDBJ whole genome shotgun (WGS) entry which is preliminary data.</text>
</comment>
<evidence type="ECO:0000313" key="1">
    <source>
        <dbReference type="EMBL" id="NEM90707.1"/>
    </source>
</evidence>
<accession>A0A7C9PMC4</accession>
<dbReference type="Gene3D" id="3.40.50.1000">
    <property type="entry name" value="HAD superfamily/HAD-like"/>
    <property type="match status" value="1"/>
</dbReference>
<dbReference type="Pfam" id="PF00702">
    <property type="entry name" value="Hydrolase"/>
    <property type="match status" value="1"/>
</dbReference>
<dbReference type="InterPro" id="IPR051806">
    <property type="entry name" value="HAD-like_SPP"/>
</dbReference>
<proteinExistence type="predicted"/>
<dbReference type="SUPFAM" id="SSF56784">
    <property type="entry name" value="HAD-like"/>
    <property type="match status" value="1"/>
</dbReference>
<organism evidence="1 2">
    <name type="scientific">Galbitalea soli</name>
    <dbReference type="NCBI Taxonomy" id="1268042"/>
    <lineage>
        <taxon>Bacteria</taxon>
        <taxon>Bacillati</taxon>
        <taxon>Actinomycetota</taxon>
        <taxon>Actinomycetes</taxon>
        <taxon>Micrococcales</taxon>
        <taxon>Microbacteriaceae</taxon>
        <taxon>Galbitalea</taxon>
    </lineage>
</organism>
<dbReference type="InterPro" id="IPR023198">
    <property type="entry name" value="PGP-like_dom2"/>
</dbReference>
<dbReference type="AlphaFoldDB" id="A0A7C9PMC4"/>
<dbReference type="Proteomes" id="UP000479756">
    <property type="component" value="Unassembled WGS sequence"/>
</dbReference>
<gene>
    <name evidence="1" type="ORF">G3T37_04995</name>
</gene>
<dbReference type="PANTHER" id="PTHR43481:SF4">
    <property type="entry name" value="GLYCEROL-1-PHOSPHATE PHOSPHOHYDROLASE 1-RELATED"/>
    <property type="match status" value="1"/>
</dbReference>